<evidence type="ECO:0000256" key="3">
    <source>
        <dbReference type="ARBA" id="ARBA00022448"/>
    </source>
</evidence>
<evidence type="ECO:0000259" key="13">
    <source>
        <dbReference type="Pfam" id="PF01292"/>
    </source>
</evidence>
<dbReference type="Gene3D" id="1.20.950.20">
    <property type="entry name" value="Transmembrane di-heme cytochromes, Chain C"/>
    <property type="match status" value="1"/>
</dbReference>
<keyword evidence="5" id="KW-0349">Heme</keyword>
<reference evidence="14 15" key="1">
    <citation type="journal article" date="2008" name="Appl. Environ. Microbiol.">
        <title>Genome of the epsilonproteobacterial chemolithoautotroph Sulfurimonas denitrificans.</title>
        <authorList>
            <person name="Sievert S.M."/>
            <person name="Scott K.M."/>
            <person name="Klotz M.G."/>
            <person name="Chain P.S.G."/>
            <person name="Hauser L.J."/>
            <person name="Hemp J."/>
            <person name="Huegler M."/>
            <person name="Land M."/>
            <person name="Lapidus A."/>
            <person name="Larimer F.W."/>
            <person name="Lucas S."/>
            <person name="Malfatti S.A."/>
            <person name="Meyer F."/>
            <person name="Paulsen I.T."/>
            <person name="Ren Q."/>
            <person name="Simon J."/>
            <person name="Bailey K."/>
            <person name="Diaz E."/>
            <person name="Fitzpatrick K.A."/>
            <person name="Glover B."/>
            <person name="Gwatney N."/>
            <person name="Korajkic A."/>
            <person name="Long A."/>
            <person name="Mobberley J.M."/>
            <person name="Pantry S.N."/>
            <person name="Pazder G."/>
            <person name="Peterson S."/>
            <person name="Quintanilla J.D."/>
            <person name="Sprinkle R."/>
            <person name="Stephens J."/>
            <person name="Thomas P."/>
            <person name="Vaughn R."/>
            <person name="Weber M.J."/>
            <person name="Wooten L.L."/>
        </authorList>
    </citation>
    <scope>NUCLEOTIDE SEQUENCE [LARGE SCALE GENOMIC DNA]</scope>
    <source>
        <strain evidence="15">ATCC 33889 / DSM 1251</strain>
    </source>
</reference>
<protein>
    <submittedName>
        <fullName evidence="14">Cytochrome B561</fullName>
    </submittedName>
</protein>
<feature type="transmembrane region" description="Helical" evidence="12">
    <location>
        <begin position="113"/>
        <end position="134"/>
    </location>
</feature>
<evidence type="ECO:0000256" key="9">
    <source>
        <dbReference type="ARBA" id="ARBA00022989"/>
    </source>
</evidence>
<dbReference type="Proteomes" id="UP000002714">
    <property type="component" value="Chromosome"/>
</dbReference>
<dbReference type="InterPro" id="IPR016174">
    <property type="entry name" value="Di-haem_cyt_TM"/>
</dbReference>
<feature type="transmembrane region" description="Helical" evidence="12">
    <location>
        <begin position="154"/>
        <end position="172"/>
    </location>
</feature>
<dbReference type="InterPro" id="IPR011577">
    <property type="entry name" value="Cyt_b561_bac/Ni-Hgenase"/>
</dbReference>
<dbReference type="GO" id="GO:0009055">
    <property type="term" value="F:electron transfer activity"/>
    <property type="evidence" value="ECO:0007669"/>
    <property type="project" value="InterPro"/>
</dbReference>
<keyword evidence="3" id="KW-0813">Transport</keyword>
<dbReference type="InterPro" id="IPR000516">
    <property type="entry name" value="Ni-dep_Hydgase_cyt-B"/>
</dbReference>
<dbReference type="PANTHER" id="PTHR30485:SF0">
    <property type="entry name" value="NI_FE-HYDROGENASE 1 B-TYPE CYTOCHROME SUBUNIT-RELATED"/>
    <property type="match status" value="1"/>
</dbReference>
<dbReference type="AlphaFoldDB" id="Q30PK3"/>
<evidence type="ECO:0000256" key="6">
    <source>
        <dbReference type="ARBA" id="ARBA00022692"/>
    </source>
</evidence>
<dbReference type="PANTHER" id="PTHR30485">
    <property type="entry name" value="NI/FE-HYDROGENASE 1 B-TYPE CYTOCHROME SUBUNIT"/>
    <property type="match status" value="1"/>
</dbReference>
<dbReference type="Pfam" id="PF01292">
    <property type="entry name" value="Ni_hydr_CYTB"/>
    <property type="match status" value="1"/>
</dbReference>
<name>Q30PK3_SULDN</name>
<organism evidence="14 15">
    <name type="scientific">Sulfurimonas denitrificans (strain ATCC 33889 / DSM 1251)</name>
    <name type="common">Thiomicrospira denitrificans (strain ATCC 33889 / DSM 1251)</name>
    <dbReference type="NCBI Taxonomy" id="326298"/>
    <lineage>
        <taxon>Bacteria</taxon>
        <taxon>Pseudomonadati</taxon>
        <taxon>Campylobacterota</taxon>
        <taxon>Epsilonproteobacteria</taxon>
        <taxon>Campylobacterales</taxon>
        <taxon>Sulfurimonadaceae</taxon>
        <taxon>Sulfurimonas</taxon>
    </lineage>
</organism>
<feature type="transmembrane region" description="Helical" evidence="12">
    <location>
        <begin position="9"/>
        <end position="27"/>
    </location>
</feature>
<evidence type="ECO:0000256" key="8">
    <source>
        <dbReference type="ARBA" id="ARBA00022982"/>
    </source>
</evidence>
<evidence type="ECO:0000256" key="12">
    <source>
        <dbReference type="SAM" id="Phobius"/>
    </source>
</evidence>
<evidence type="ECO:0000256" key="7">
    <source>
        <dbReference type="ARBA" id="ARBA00022723"/>
    </source>
</evidence>
<dbReference type="EMBL" id="CP000153">
    <property type="protein sequence ID" value="ABB45078.1"/>
    <property type="molecule type" value="Genomic_DNA"/>
</dbReference>
<comment type="subcellular location">
    <subcellularLocation>
        <location evidence="1">Cell membrane</location>
        <topology evidence="1">Multi-pass membrane protein</topology>
    </subcellularLocation>
</comment>
<keyword evidence="10" id="KW-0408">Iron</keyword>
<dbReference type="STRING" id="326298.Suden_1804"/>
<dbReference type="eggNOG" id="COG3038">
    <property type="taxonomic scope" value="Bacteria"/>
</dbReference>
<evidence type="ECO:0000256" key="1">
    <source>
        <dbReference type="ARBA" id="ARBA00004651"/>
    </source>
</evidence>
<dbReference type="GO" id="GO:0020037">
    <property type="term" value="F:heme binding"/>
    <property type="evidence" value="ECO:0007669"/>
    <property type="project" value="TreeGrafter"/>
</dbReference>
<evidence type="ECO:0000313" key="14">
    <source>
        <dbReference type="EMBL" id="ABB45078.1"/>
    </source>
</evidence>
<evidence type="ECO:0000256" key="2">
    <source>
        <dbReference type="ARBA" id="ARBA00008622"/>
    </source>
</evidence>
<dbReference type="GO" id="GO:0005506">
    <property type="term" value="F:iron ion binding"/>
    <property type="evidence" value="ECO:0007669"/>
    <property type="project" value="InterPro"/>
</dbReference>
<evidence type="ECO:0000256" key="10">
    <source>
        <dbReference type="ARBA" id="ARBA00023004"/>
    </source>
</evidence>
<dbReference type="OrthoDB" id="5615941at2"/>
<keyword evidence="4" id="KW-1003">Cell membrane</keyword>
<evidence type="ECO:0000256" key="5">
    <source>
        <dbReference type="ARBA" id="ARBA00022617"/>
    </source>
</evidence>
<keyword evidence="9 12" id="KW-1133">Transmembrane helix</keyword>
<dbReference type="GO" id="GO:0022904">
    <property type="term" value="P:respiratory electron transport chain"/>
    <property type="evidence" value="ECO:0007669"/>
    <property type="project" value="InterPro"/>
</dbReference>
<gene>
    <name evidence="14" type="ordered locus">Suden_1804</name>
</gene>
<evidence type="ECO:0000256" key="4">
    <source>
        <dbReference type="ARBA" id="ARBA00022475"/>
    </source>
</evidence>
<keyword evidence="15" id="KW-1185">Reference proteome</keyword>
<dbReference type="RefSeq" id="WP_011373418.1">
    <property type="nucleotide sequence ID" value="NC_007575.1"/>
</dbReference>
<dbReference type="InterPro" id="IPR051542">
    <property type="entry name" value="Hydrogenase_cytochrome"/>
</dbReference>
<keyword evidence="11 12" id="KW-0472">Membrane</keyword>
<evidence type="ECO:0000313" key="15">
    <source>
        <dbReference type="Proteomes" id="UP000002714"/>
    </source>
</evidence>
<accession>Q30PK3</accession>
<dbReference type="PRINTS" id="PR00161">
    <property type="entry name" value="NIHGNASECYTB"/>
</dbReference>
<dbReference type="KEGG" id="tdn:Suden_1804"/>
<comment type="similarity">
    <text evidence="2">Belongs to the HupC/HyaC/HydC family.</text>
</comment>
<dbReference type="GO" id="GO:0005886">
    <property type="term" value="C:plasma membrane"/>
    <property type="evidence" value="ECO:0007669"/>
    <property type="project" value="UniProtKB-SubCell"/>
</dbReference>
<dbReference type="HOGENOM" id="CLU_1408109_0_0_7"/>
<evidence type="ECO:0000256" key="11">
    <source>
        <dbReference type="ARBA" id="ARBA00023136"/>
    </source>
</evidence>
<keyword evidence="6 12" id="KW-0812">Transmembrane</keyword>
<proteinExistence type="inferred from homology"/>
<dbReference type="SUPFAM" id="SSF81342">
    <property type="entry name" value="Transmembrane di-heme cytochromes"/>
    <property type="match status" value="1"/>
</dbReference>
<keyword evidence="8" id="KW-0249">Electron transport</keyword>
<keyword evidence="7" id="KW-0479">Metal-binding</keyword>
<feature type="domain" description="Cytochrome b561 bacterial/Ni-hydrogenase" evidence="13">
    <location>
        <begin position="3"/>
        <end position="187"/>
    </location>
</feature>
<feature type="transmembrane region" description="Helical" evidence="12">
    <location>
        <begin position="71"/>
        <end position="92"/>
    </location>
</feature>
<sequence>MKYTLGFRIWHWLHAAVILGLLGTVFLRKTFLSYKTNAEILMAKLADMGTDITIEDAKILAKTIRDNMWEWHIILGYALVALVIYRIVLFFLDKSKRESFSSLSLHKKGVKSLYYLLYTTVLFMSISGFIIYFYQDLGLAKEVAKQIKELHEAAFNIIMIFVLLHVAGVIIADTTQENGLISTMINGKEVDNFK</sequence>